<feature type="signal peptide" evidence="11">
    <location>
        <begin position="1"/>
        <end position="21"/>
    </location>
</feature>
<dbReference type="GO" id="GO:0009279">
    <property type="term" value="C:cell outer membrane"/>
    <property type="evidence" value="ECO:0007669"/>
    <property type="project" value="UniProtKB-SubCell"/>
</dbReference>
<dbReference type="InterPro" id="IPR011049">
    <property type="entry name" value="Serralysin-like_metalloprot_C"/>
</dbReference>
<dbReference type="SUPFAM" id="SSF54523">
    <property type="entry name" value="Pili subunits"/>
    <property type="match status" value="1"/>
</dbReference>
<name>A0ABD6X8S1_PHODM</name>
<proteinExistence type="inferred from homology"/>
<keyword evidence="4" id="KW-0813">Transport</keyword>
<sequence>MKMNKLAIILCLNLFALPSYAAQNKSNIIIDKPNATDPIVNGQNYGTNTIIGTIPTFSGSNNVILGSGNTATLNSTAIGENTTANDASTAVGTASFAQGKSLAIGTQSYSTNGSIAIGSQSVSTDGQVSVGSQYKQRRIENVAAGIASNDAVNVSQLNNKITPLQKNIADNTNSINETRTKTIENTNSINQLSNIVNNHTTDINNNSNQIATNTSNIKTNAHHLDTIQAITKNDQKSIQKNEKSISSNTTEIQSNQQGIATNSARIDDLNNNYREYVNNKFDQLQGDIKQVRKHADAGIASAMAMTEITTPLNNFKYNVGMGVGGYGSQSAAALGAKIRINSDTTIGVTTSYDSQHNVGVAAGADWSFN</sequence>
<dbReference type="GO" id="GO:0009986">
    <property type="term" value="C:cell surface"/>
    <property type="evidence" value="ECO:0007669"/>
    <property type="project" value="UniProtKB-SubCell"/>
</dbReference>
<dbReference type="InterPro" id="IPR005594">
    <property type="entry name" value="YadA_C"/>
</dbReference>
<evidence type="ECO:0000256" key="3">
    <source>
        <dbReference type="ARBA" id="ARBA00005848"/>
    </source>
</evidence>
<evidence type="ECO:0000256" key="9">
    <source>
        <dbReference type="ARBA" id="ARBA00023136"/>
    </source>
</evidence>
<reference evidence="14 15" key="1">
    <citation type="submission" date="2018-03" db="EMBL/GenBank/DDBJ databases">
        <title>Whole genome sequencing of Histamine producing bacteria.</title>
        <authorList>
            <person name="Butler K."/>
        </authorList>
    </citation>
    <scope>NUCLEOTIDE SEQUENCE [LARGE SCALE GENOMIC DNA]</scope>
    <source>
        <strain evidence="14 15">BT-6</strain>
    </source>
</reference>
<organism evidence="14 15">
    <name type="scientific">Photobacterium damselae</name>
    <dbReference type="NCBI Taxonomy" id="38293"/>
    <lineage>
        <taxon>Bacteria</taxon>
        <taxon>Pseudomonadati</taxon>
        <taxon>Pseudomonadota</taxon>
        <taxon>Gammaproteobacteria</taxon>
        <taxon>Vibrionales</taxon>
        <taxon>Vibrionaceae</taxon>
        <taxon>Photobacterium</taxon>
    </lineage>
</organism>
<evidence type="ECO:0000256" key="5">
    <source>
        <dbReference type="ARBA" id="ARBA00022452"/>
    </source>
</evidence>
<keyword evidence="5" id="KW-1134">Transmembrane beta strand</keyword>
<evidence type="ECO:0000256" key="11">
    <source>
        <dbReference type="SAM" id="SignalP"/>
    </source>
</evidence>
<dbReference type="Gene3D" id="3.30.1300.30">
    <property type="entry name" value="GSPII I/J protein-like"/>
    <property type="match status" value="1"/>
</dbReference>
<evidence type="ECO:0000256" key="7">
    <source>
        <dbReference type="ARBA" id="ARBA00022729"/>
    </source>
</evidence>
<dbReference type="SUPFAM" id="SSF101967">
    <property type="entry name" value="Adhesin YadA, collagen-binding domain"/>
    <property type="match status" value="1"/>
</dbReference>
<evidence type="ECO:0000256" key="4">
    <source>
        <dbReference type="ARBA" id="ARBA00022448"/>
    </source>
</evidence>
<evidence type="ECO:0000259" key="12">
    <source>
        <dbReference type="Pfam" id="PF03895"/>
    </source>
</evidence>
<feature type="domain" description="Trimeric autotransporter adhesin YadA-like stalk" evidence="13">
    <location>
        <begin position="138"/>
        <end position="176"/>
    </location>
</feature>
<dbReference type="RefSeq" id="WP_065171361.1">
    <property type="nucleotide sequence ID" value="NZ_LZFH01000012.1"/>
</dbReference>
<dbReference type="Pfam" id="PF05662">
    <property type="entry name" value="YadA_stalk"/>
    <property type="match status" value="1"/>
</dbReference>
<evidence type="ECO:0000256" key="1">
    <source>
        <dbReference type="ARBA" id="ARBA00004241"/>
    </source>
</evidence>
<accession>A0ABD6X8S1</accession>
<dbReference type="AlphaFoldDB" id="A0ABD6X8S1"/>
<keyword evidence="9" id="KW-0472">Membrane</keyword>
<evidence type="ECO:0000313" key="15">
    <source>
        <dbReference type="Proteomes" id="UP000241404"/>
    </source>
</evidence>
<evidence type="ECO:0000256" key="8">
    <source>
        <dbReference type="ARBA" id="ARBA00022927"/>
    </source>
</evidence>
<keyword evidence="6" id="KW-0812">Transmembrane</keyword>
<evidence type="ECO:0000256" key="2">
    <source>
        <dbReference type="ARBA" id="ARBA00004442"/>
    </source>
</evidence>
<comment type="subcellular location">
    <subcellularLocation>
        <location evidence="2">Cell outer membrane</location>
    </subcellularLocation>
    <subcellularLocation>
        <location evidence="1">Cell surface</location>
    </subcellularLocation>
</comment>
<evidence type="ECO:0000256" key="6">
    <source>
        <dbReference type="ARBA" id="ARBA00022692"/>
    </source>
</evidence>
<keyword evidence="8" id="KW-0653">Protein transport</keyword>
<dbReference type="EMBL" id="PYMM01000001">
    <property type="protein sequence ID" value="PSU18910.1"/>
    <property type="molecule type" value="Genomic_DNA"/>
</dbReference>
<comment type="similarity">
    <text evidence="3">Belongs to the autotransporter-2 (AT-2) (TC 1.B.40) family.</text>
</comment>
<dbReference type="InterPro" id="IPR045584">
    <property type="entry name" value="Pilin-like"/>
</dbReference>
<keyword evidence="10" id="KW-0998">Cell outer membrane</keyword>
<keyword evidence="7 11" id="KW-0732">Signal</keyword>
<gene>
    <name evidence="14" type="ORF">CTM90_02735</name>
</gene>
<evidence type="ECO:0000256" key="10">
    <source>
        <dbReference type="ARBA" id="ARBA00023237"/>
    </source>
</evidence>
<protein>
    <recommendedName>
        <fullName evidence="16">Trimeric autotransporter adhesin YadA-like C-terminal membrane anchor domain-containing protein</fullName>
    </recommendedName>
</protein>
<comment type="caution">
    <text evidence="14">The sequence shown here is derived from an EMBL/GenBank/DDBJ whole genome shotgun (WGS) entry which is preliminary data.</text>
</comment>
<evidence type="ECO:0008006" key="16">
    <source>
        <dbReference type="Google" id="ProtNLM"/>
    </source>
</evidence>
<dbReference type="InterPro" id="IPR008635">
    <property type="entry name" value="Coiled_stalk_dom"/>
</dbReference>
<feature type="domain" description="Trimeric autotransporter adhesin YadA-like C-terminal membrane anchor" evidence="12">
    <location>
        <begin position="316"/>
        <end position="368"/>
    </location>
</feature>
<evidence type="ECO:0000313" key="14">
    <source>
        <dbReference type="EMBL" id="PSU18910.1"/>
    </source>
</evidence>
<dbReference type="Proteomes" id="UP000241404">
    <property type="component" value="Unassembled WGS sequence"/>
</dbReference>
<dbReference type="GO" id="GO:0015031">
    <property type="term" value="P:protein transport"/>
    <property type="evidence" value="ECO:0007669"/>
    <property type="project" value="UniProtKB-KW"/>
</dbReference>
<dbReference type="Gene3D" id="2.150.10.10">
    <property type="entry name" value="Serralysin-like metalloprotease, C-terminal"/>
    <property type="match status" value="1"/>
</dbReference>
<dbReference type="Pfam" id="PF03895">
    <property type="entry name" value="YadA_anchor"/>
    <property type="match status" value="1"/>
</dbReference>
<feature type="chain" id="PRO_5044751253" description="Trimeric autotransporter adhesin YadA-like C-terminal membrane anchor domain-containing protein" evidence="11">
    <location>
        <begin position="22"/>
        <end position="369"/>
    </location>
</feature>
<evidence type="ECO:0000259" key="13">
    <source>
        <dbReference type="Pfam" id="PF05662"/>
    </source>
</evidence>